<organism evidence="1 2">
    <name type="scientific">Aphanomyces euteiches</name>
    <dbReference type="NCBI Taxonomy" id="100861"/>
    <lineage>
        <taxon>Eukaryota</taxon>
        <taxon>Sar</taxon>
        <taxon>Stramenopiles</taxon>
        <taxon>Oomycota</taxon>
        <taxon>Saprolegniomycetes</taxon>
        <taxon>Saprolegniales</taxon>
        <taxon>Verrucalvaceae</taxon>
        <taxon>Aphanomyces</taxon>
    </lineage>
</organism>
<protein>
    <submittedName>
        <fullName evidence="1">Uncharacterized protein</fullName>
    </submittedName>
</protein>
<sequence length="101" mass="11675">MNGNKIRDFALNTMKRNFERAFDEINAVSESSLDNKQKKNPKRTADTSGMMSAFVDIAVKANEINDEEIKSNREYNAILQRRSELDEERLALDRAEREAHL</sequence>
<proteinExistence type="predicted"/>
<reference evidence="1 2" key="1">
    <citation type="submission" date="2019-07" db="EMBL/GenBank/DDBJ databases">
        <title>Genomics analysis of Aphanomyces spp. identifies a new class of oomycete effector associated with host adaptation.</title>
        <authorList>
            <person name="Gaulin E."/>
        </authorList>
    </citation>
    <scope>NUCLEOTIDE SEQUENCE [LARGE SCALE GENOMIC DNA]</scope>
    <source>
        <strain evidence="1 2">ATCC 201684</strain>
    </source>
</reference>
<evidence type="ECO:0000313" key="1">
    <source>
        <dbReference type="EMBL" id="KAF0725835.1"/>
    </source>
</evidence>
<comment type="caution">
    <text evidence="1">The sequence shown here is derived from an EMBL/GenBank/DDBJ whole genome shotgun (WGS) entry which is preliminary data.</text>
</comment>
<dbReference type="EMBL" id="VJMJ01000232">
    <property type="protein sequence ID" value="KAF0725835.1"/>
    <property type="molecule type" value="Genomic_DNA"/>
</dbReference>
<evidence type="ECO:0000313" key="2">
    <source>
        <dbReference type="Proteomes" id="UP000481153"/>
    </source>
</evidence>
<keyword evidence="2" id="KW-1185">Reference proteome</keyword>
<dbReference type="Proteomes" id="UP000481153">
    <property type="component" value="Unassembled WGS sequence"/>
</dbReference>
<name>A0A6G0WFK2_9STRA</name>
<gene>
    <name evidence="1" type="ORF">Ae201684_015797</name>
</gene>
<dbReference type="AlphaFoldDB" id="A0A6G0WFK2"/>
<accession>A0A6G0WFK2</accession>